<feature type="signal peptide" evidence="1">
    <location>
        <begin position="1"/>
        <end position="19"/>
    </location>
</feature>
<keyword evidence="1" id="KW-0732">Signal</keyword>
<sequence length="199" mass="21495">MLCLYPCPLSLLFPRLGVCVGYGCRQPISYQKRRISIPLWAPGPSPSVSASMSGDDGDATWHELPMGRRGELPAGLAPRSLSQNRLPACQELVPVLFLSLSLSLSLPPVDRNAFFYSRSAQILLAHAGKMRSVESIVRPLSDPRNFTLALAAPLRAHVSNGTGLATASPCLAYLPSDKPCVSAAPPRAQTDYFSFLCWV</sequence>
<keyword evidence="3" id="KW-1185">Reference proteome</keyword>
<comment type="caution">
    <text evidence="2">The sequence shown here is derived from an EMBL/GenBank/DDBJ whole genome shotgun (WGS) entry which is preliminary data.</text>
</comment>
<evidence type="ECO:0000313" key="3">
    <source>
        <dbReference type="Proteomes" id="UP001287356"/>
    </source>
</evidence>
<dbReference type="Proteomes" id="UP001287356">
    <property type="component" value="Unassembled WGS sequence"/>
</dbReference>
<organism evidence="2 3">
    <name type="scientific">Lasiosphaeria ovina</name>
    <dbReference type="NCBI Taxonomy" id="92902"/>
    <lineage>
        <taxon>Eukaryota</taxon>
        <taxon>Fungi</taxon>
        <taxon>Dikarya</taxon>
        <taxon>Ascomycota</taxon>
        <taxon>Pezizomycotina</taxon>
        <taxon>Sordariomycetes</taxon>
        <taxon>Sordariomycetidae</taxon>
        <taxon>Sordariales</taxon>
        <taxon>Lasiosphaeriaceae</taxon>
        <taxon>Lasiosphaeria</taxon>
    </lineage>
</organism>
<proteinExistence type="predicted"/>
<reference evidence="2" key="1">
    <citation type="journal article" date="2023" name="Mol. Phylogenet. Evol.">
        <title>Genome-scale phylogeny and comparative genomics of the fungal order Sordariales.</title>
        <authorList>
            <person name="Hensen N."/>
            <person name="Bonometti L."/>
            <person name="Westerberg I."/>
            <person name="Brannstrom I.O."/>
            <person name="Guillou S."/>
            <person name="Cros-Aarteil S."/>
            <person name="Calhoun S."/>
            <person name="Haridas S."/>
            <person name="Kuo A."/>
            <person name="Mondo S."/>
            <person name="Pangilinan J."/>
            <person name="Riley R."/>
            <person name="LaButti K."/>
            <person name="Andreopoulos B."/>
            <person name="Lipzen A."/>
            <person name="Chen C."/>
            <person name="Yan M."/>
            <person name="Daum C."/>
            <person name="Ng V."/>
            <person name="Clum A."/>
            <person name="Steindorff A."/>
            <person name="Ohm R.A."/>
            <person name="Martin F."/>
            <person name="Silar P."/>
            <person name="Natvig D.O."/>
            <person name="Lalanne C."/>
            <person name="Gautier V."/>
            <person name="Ament-Velasquez S.L."/>
            <person name="Kruys A."/>
            <person name="Hutchinson M.I."/>
            <person name="Powell A.J."/>
            <person name="Barry K."/>
            <person name="Miller A.N."/>
            <person name="Grigoriev I.V."/>
            <person name="Debuchy R."/>
            <person name="Gladieux P."/>
            <person name="Hiltunen Thoren M."/>
            <person name="Johannesson H."/>
        </authorList>
    </citation>
    <scope>NUCLEOTIDE SEQUENCE</scope>
    <source>
        <strain evidence="2">CBS 958.72</strain>
    </source>
</reference>
<gene>
    <name evidence="2" type="ORF">B0T24DRAFT_372921</name>
</gene>
<dbReference type="EMBL" id="JAULSN010000007">
    <property type="protein sequence ID" value="KAK3366944.1"/>
    <property type="molecule type" value="Genomic_DNA"/>
</dbReference>
<protein>
    <submittedName>
        <fullName evidence="2">Uncharacterized protein</fullName>
    </submittedName>
</protein>
<feature type="chain" id="PRO_5041929495" evidence="1">
    <location>
        <begin position="20"/>
        <end position="199"/>
    </location>
</feature>
<accession>A0AAE0N2E9</accession>
<reference evidence="2" key="2">
    <citation type="submission" date="2023-06" db="EMBL/GenBank/DDBJ databases">
        <authorList>
            <consortium name="Lawrence Berkeley National Laboratory"/>
            <person name="Haridas S."/>
            <person name="Hensen N."/>
            <person name="Bonometti L."/>
            <person name="Westerberg I."/>
            <person name="Brannstrom I.O."/>
            <person name="Guillou S."/>
            <person name="Cros-Aarteil S."/>
            <person name="Calhoun S."/>
            <person name="Kuo A."/>
            <person name="Mondo S."/>
            <person name="Pangilinan J."/>
            <person name="Riley R."/>
            <person name="Labutti K."/>
            <person name="Andreopoulos B."/>
            <person name="Lipzen A."/>
            <person name="Chen C."/>
            <person name="Yanf M."/>
            <person name="Daum C."/>
            <person name="Ng V."/>
            <person name="Clum A."/>
            <person name="Steindorff A."/>
            <person name="Ohm R."/>
            <person name="Martin F."/>
            <person name="Silar P."/>
            <person name="Natvig D."/>
            <person name="Lalanne C."/>
            <person name="Gautier V."/>
            <person name="Ament-Velasquez S.L."/>
            <person name="Kruys A."/>
            <person name="Hutchinson M.I."/>
            <person name="Powell A.J."/>
            <person name="Barry K."/>
            <person name="Miller A.N."/>
            <person name="Grigoriev I.V."/>
            <person name="Debuchy R."/>
            <person name="Gladieux P."/>
            <person name="Thoren M.H."/>
            <person name="Johannesson H."/>
        </authorList>
    </citation>
    <scope>NUCLEOTIDE SEQUENCE</scope>
    <source>
        <strain evidence="2">CBS 958.72</strain>
    </source>
</reference>
<evidence type="ECO:0000313" key="2">
    <source>
        <dbReference type="EMBL" id="KAK3366944.1"/>
    </source>
</evidence>
<evidence type="ECO:0000256" key="1">
    <source>
        <dbReference type="SAM" id="SignalP"/>
    </source>
</evidence>
<name>A0AAE0N2E9_9PEZI</name>
<dbReference type="AlphaFoldDB" id="A0AAE0N2E9"/>